<name>M1B7L5_SOLTU</name>
<dbReference type="Gramene" id="PGSC0003DMT400038931">
    <property type="protein sequence ID" value="PGSC0003DMT400038931"/>
    <property type="gene ID" value="PGSC0003DMG400015056"/>
</dbReference>
<dbReference type="PaxDb" id="4113-PGSC0003DMT400038931"/>
<proteinExistence type="predicted"/>
<sequence>MLKSNNESPNKYDLLLMLAYMVYGGCDLSELSPISVLNTTPNNIYSCSYV</sequence>
<keyword evidence="2" id="KW-1185">Reference proteome</keyword>
<dbReference type="Proteomes" id="UP000011115">
    <property type="component" value="Unassembled WGS sequence"/>
</dbReference>
<evidence type="ECO:0000313" key="2">
    <source>
        <dbReference type="Proteomes" id="UP000011115"/>
    </source>
</evidence>
<reference evidence="1" key="2">
    <citation type="submission" date="2015-06" db="UniProtKB">
        <authorList>
            <consortium name="EnsemblPlants"/>
        </authorList>
    </citation>
    <scope>IDENTIFICATION</scope>
    <source>
        <strain evidence="1">DM1-3 516 R44</strain>
    </source>
</reference>
<dbReference type="EnsemblPlants" id="PGSC0003DMT400038931">
    <property type="protein sequence ID" value="PGSC0003DMT400038931"/>
    <property type="gene ID" value="PGSC0003DMG400015056"/>
</dbReference>
<evidence type="ECO:0000313" key="1">
    <source>
        <dbReference type="EnsemblPlants" id="PGSC0003DMT400038931"/>
    </source>
</evidence>
<accession>M1B7L5</accession>
<dbReference type="InParanoid" id="M1B7L5"/>
<organism evidence="1 2">
    <name type="scientific">Solanum tuberosum</name>
    <name type="common">Potato</name>
    <dbReference type="NCBI Taxonomy" id="4113"/>
    <lineage>
        <taxon>Eukaryota</taxon>
        <taxon>Viridiplantae</taxon>
        <taxon>Streptophyta</taxon>
        <taxon>Embryophyta</taxon>
        <taxon>Tracheophyta</taxon>
        <taxon>Spermatophyta</taxon>
        <taxon>Magnoliopsida</taxon>
        <taxon>eudicotyledons</taxon>
        <taxon>Gunneridae</taxon>
        <taxon>Pentapetalae</taxon>
        <taxon>asterids</taxon>
        <taxon>lamiids</taxon>
        <taxon>Solanales</taxon>
        <taxon>Solanaceae</taxon>
        <taxon>Solanoideae</taxon>
        <taxon>Solaneae</taxon>
        <taxon>Solanum</taxon>
    </lineage>
</organism>
<protein>
    <submittedName>
        <fullName evidence="1">Uncharacterized protein</fullName>
    </submittedName>
</protein>
<reference evidence="2" key="1">
    <citation type="journal article" date="2011" name="Nature">
        <title>Genome sequence and analysis of the tuber crop potato.</title>
        <authorList>
            <consortium name="The Potato Genome Sequencing Consortium"/>
        </authorList>
    </citation>
    <scope>NUCLEOTIDE SEQUENCE [LARGE SCALE GENOMIC DNA]</scope>
    <source>
        <strain evidence="2">cv. DM1-3 516 R44</strain>
    </source>
</reference>
<dbReference type="AlphaFoldDB" id="M1B7L5"/>
<dbReference type="HOGENOM" id="CLU_3128055_0_0_1"/>